<dbReference type="AlphaFoldDB" id="A0A1X2GEM0"/>
<gene>
    <name evidence="6" type="ORF">DM01DRAFT_1307719</name>
</gene>
<sequence>MSDLFAQVENILQQVSKRNREQDSGRSRRFGSKFLELKRLKSEVQDATTLISKEDYEREYALTEIPQLKGRVLPLSAEQDQLVDRLLKTPKPGVISQFKTAVVEYKDIQKLLPETWLNDEIINFYMLLLMERSNKSSAFPSIHCFNTFFCSTLRDQGYDKVRRWTKRVDIFSKDLVLIPINRSYHWTLGAVDMNKKQISVYDSLNGDHSHTIKLLFRYLDQEHADKKKAPFDATGWSGVTLTDIPQQENSSDCGVFTCTFAEHLTRDAPLNFSQADMVPIRRRMVFDISQKELSI</sequence>
<accession>A0A1X2GEM0</accession>
<protein>
    <submittedName>
        <fullName evidence="6">Cysteine proteinase</fullName>
    </submittedName>
</protein>
<dbReference type="PROSITE" id="PS50600">
    <property type="entry name" value="ULP_PROTEASE"/>
    <property type="match status" value="1"/>
</dbReference>
<dbReference type="PANTHER" id="PTHR12606:SF141">
    <property type="entry name" value="GH15225P-RELATED"/>
    <property type="match status" value="1"/>
</dbReference>
<dbReference type="FunFam" id="3.40.395.10:FF:000001">
    <property type="entry name" value="Sentrin-specific protease 1"/>
    <property type="match status" value="1"/>
</dbReference>
<dbReference type="PANTHER" id="PTHR12606">
    <property type="entry name" value="SENTRIN/SUMO-SPECIFIC PROTEASE"/>
    <property type="match status" value="1"/>
</dbReference>
<dbReference type="GO" id="GO:0005634">
    <property type="term" value="C:nucleus"/>
    <property type="evidence" value="ECO:0007669"/>
    <property type="project" value="TreeGrafter"/>
</dbReference>
<evidence type="ECO:0000256" key="2">
    <source>
        <dbReference type="ARBA" id="ARBA00022670"/>
    </source>
</evidence>
<comment type="caution">
    <text evidence="6">The sequence shown here is derived from an EMBL/GenBank/DDBJ whole genome shotgun (WGS) entry which is preliminary data.</text>
</comment>
<evidence type="ECO:0000256" key="1">
    <source>
        <dbReference type="ARBA" id="ARBA00005234"/>
    </source>
</evidence>
<dbReference type="SUPFAM" id="SSF54001">
    <property type="entry name" value="Cysteine proteinases"/>
    <property type="match status" value="1"/>
</dbReference>
<evidence type="ECO:0000256" key="4">
    <source>
        <dbReference type="ARBA" id="ARBA00022807"/>
    </source>
</evidence>
<keyword evidence="4" id="KW-0788">Thiol protease</keyword>
<dbReference type="GO" id="GO:0016929">
    <property type="term" value="F:deSUMOylase activity"/>
    <property type="evidence" value="ECO:0007669"/>
    <property type="project" value="TreeGrafter"/>
</dbReference>
<name>A0A1X2GEM0_9FUNG</name>
<dbReference type="Proteomes" id="UP000242146">
    <property type="component" value="Unassembled WGS sequence"/>
</dbReference>
<dbReference type="Gene3D" id="3.40.395.10">
    <property type="entry name" value="Adenoviral Proteinase, Chain A"/>
    <property type="match status" value="1"/>
</dbReference>
<evidence type="ECO:0000313" key="7">
    <source>
        <dbReference type="Proteomes" id="UP000242146"/>
    </source>
</evidence>
<dbReference type="GO" id="GO:0016926">
    <property type="term" value="P:protein desumoylation"/>
    <property type="evidence" value="ECO:0007669"/>
    <property type="project" value="TreeGrafter"/>
</dbReference>
<evidence type="ECO:0000259" key="5">
    <source>
        <dbReference type="PROSITE" id="PS50600"/>
    </source>
</evidence>
<dbReference type="STRING" id="101127.A0A1X2GEM0"/>
<reference evidence="6 7" key="1">
    <citation type="submission" date="2016-07" db="EMBL/GenBank/DDBJ databases">
        <title>Pervasive Adenine N6-methylation of Active Genes in Fungi.</title>
        <authorList>
            <consortium name="DOE Joint Genome Institute"/>
            <person name="Mondo S.J."/>
            <person name="Dannebaum R.O."/>
            <person name="Kuo R.C."/>
            <person name="Labutti K."/>
            <person name="Haridas S."/>
            <person name="Kuo A."/>
            <person name="Salamov A."/>
            <person name="Ahrendt S.R."/>
            <person name="Lipzen A."/>
            <person name="Sullivan W."/>
            <person name="Andreopoulos W.B."/>
            <person name="Clum A."/>
            <person name="Lindquist E."/>
            <person name="Daum C."/>
            <person name="Ramamoorthy G.K."/>
            <person name="Gryganskyi A."/>
            <person name="Culley D."/>
            <person name="Magnuson J.K."/>
            <person name="James T.Y."/>
            <person name="O'Malley M.A."/>
            <person name="Stajich J.E."/>
            <person name="Spatafora J.W."/>
            <person name="Visel A."/>
            <person name="Grigoriev I.V."/>
        </authorList>
    </citation>
    <scope>NUCLEOTIDE SEQUENCE [LARGE SCALE GENOMIC DNA]</scope>
    <source>
        <strain evidence="6 7">NRRL 3301</strain>
    </source>
</reference>
<keyword evidence="7" id="KW-1185">Reference proteome</keyword>
<proteinExistence type="inferred from homology"/>
<keyword evidence="2" id="KW-0645">Protease</keyword>
<dbReference type="GO" id="GO:0060255">
    <property type="term" value="P:regulation of macromolecule metabolic process"/>
    <property type="evidence" value="ECO:0007669"/>
    <property type="project" value="UniProtKB-ARBA"/>
</dbReference>
<dbReference type="OrthoDB" id="1939479at2759"/>
<evidence type="ECO:0000313" key="6">
    <source>
        <dbReference type="EMBL" id="ORX51294.1"/>
    </source>
</evidence>
<evidence type="ECO:0000256" key="3">
    <source>
        <dbReference type="ARBA" id="ARBA00022801"/>
    </source>
</evidence>
<comment type="similarity">
    <text evidence="1">Belongs to the peptidase C48 family.</text>
</comment>
<dbReference type="EMBL" id="MCGT01000021">
    <property type="protein sequence ID" value="ORX51294.1"/>
    <property type="molecule type" value="Genomic_DNA"/>
</dbReference>
<dbReference type="GO" id="GO:0080090">
    <property type="term" value="P:regulation of primary metabolic process"/>
    <property type="evidence" value="ECO:0007669"/>
    <property type="project" value="UniProtKB-ARBA"/>
</dbReference>
<feature type="non-terminal residue" evidence="6">
    <location>
        <position position="1"/>
    </location>
</feature>
<feature type="domain" description="Ubiquitin-like protease family profile" evidence="5">
    <location>
        <begin position="101"/>
        <end position="264"/>
    </location>
</feature>
<dbReference type="InterPro" id="IPR038765">
    <property type="entry name" value="Papain-like_cys_pep_sf"/>
</dbReference>
<dbReference type="InterPro" id="IPR003653">
    <property type="entry name" value="Peptidase_C48_C"/>
</dbReference>
<keyword evidence="3" id="KW-0378">Hydrolase</keyword>
<dbReference type="GO" id="GO:0006508">
    <property type="term" value="P:proteolysis"/>
    <property type="evidence" value="ECO:0007669"/>
    <property type="project" value="UniProtKB-KW"/>
</dbReference>
<organism evidence="6 7">
    <name type="scientific">Hesseltinella vesiculosa</name>
    <dbReference type="NCBI Taxonomy" id="101127"/>
    <lineage>
        <taxon>Eukaryota</taxon>
        <taxon>Fungi</taxon>
        <taxon>Fungi incertae sedis</taxon>
        <taxon>Mucoromycota</taxon>
        <taxon>Mucoromycotina</taxon>
        <taxon>Mucoromycetes</taxon>
        <taxon>Mucorales</taxon>
        <taxon>Cunninghamellaceae</taxon>
        <taxon>Hesseltinella</taxon>
    </lineage>
</organism>
<dbReference type="Pfam" id="PF02902">
    <property type="entry name" value="Peptidase_C48"/>
    <property type="match status" value="1"/>
</dbReference>